<dbReference type="InterPro" id="IPR009057">
    <property type="entry name" value="Homeodomain-like_sf"/>
</dbReference>
<dbReference type="EMBL" id="AMQQ01000023">
    <property type="protein sequence ID" value="EKJ94831.1"/>
    <property type="molecule type" value="Genomic_DNA"/>
</dbReference>
<dbReference type="InterPro" id="IPR018060">
    <property type="entry name" value="HTH_AraC"/>
</dbReference>
<evidence type="ECO:0000313" key="6">
    <source>
        <dbReference type="Proteomes" id="UP000017668"/>
    </source>
</evidence>
<dbReference type="InterPro" id="IPR050204">
    <property type="entry name" value="AraC_XylS_family_regulators"/>
</dbReference>
<gene>
    <name evidence="5" type="ORF">C241_16138</name>
</gene>
<dbReference type="PROSITE" id="PS00041">
    <property type="entry name" value="HTH_ARAC_FAMILY_1"/>
    <property type="match status" value="1"/>
</dbReference>
<organism evidence="5 6">
    <name type="scientific">Bradyrhizobium lupini HPC(L)</name>
    <dbReference type="NCBI Taxonomy" id="1229491"/>
    <lineage>
        <taxon>Bacteria</taxon>
        <taxon>Pseudomonadati</taxon>
        <taxon>Pseudomonadota</taxon>
        <taxon>Alphaproteobacteria</taxon>
        <taxon>Hyphomicrobiales</taxon>
        <taxon>Nitrobacteraceae</taxon>
        <taxon>Bradyrhizobium</taxon>
    </lineage>
</organism>
<evidence type="ECO:0000256" key="2">
    <source>
        <dbReference type="ARBA" id="ARBA00023125"/>
    </source>
</evidence>
<name>A0ABP2RQS0_RHILU</name>
<evidence type="ECO:0000256" key="3">
    <source>
        <dbReference type="ARBA" id="ARBA00023163"/>
    </source>
</evidence>
<keyword evidence="1" id="KW-0805">Transcription regulation</keyword>
<dbReference type="SUPFAM" id="SSF46689">
    <property type="entry name" value="Homeodomain-like"/>
    <property type="match status" value="2"/>
</dbReference>
<dbReference type="PROSITE" id="PS01124">
    <property type="entry name" value="HTH_ARAC_FAMILY_2"/>
    <property type="match status" value="1"/>
</dbReference>
<dbReference type="Pfam" id="PF12833">
    <property type="entry name" value="HTH_18"/>
    <property type="match status" value="1"/>
</dbReference>
<sequence>MALPSVVINQDLAGGTLLCGDFGAGPFAGSTVKDGFYLAPPNAGYKLTVDEKHHTRALAFSIEYWQKMIDWAADRDFSLSNPQLYSGTCFRSPSIHSMFRRLWRLCDEEGAPSQMLAQAAGCEILAELCRLHRAPFAPATGGLSPWAVRHCAEVMRMRLSEDISLVELAAEVKMSPFHFARMFKRSVGVTPRLFLTELRVERACKLLSSSNLPVAEIAIEVGYSSSQVLARVFLKHRQTTPTNYRREHREGR</sequence>
<dbReference type="Proteomes" id="UP000017668">
    <property type="component" value="Unassembled WGS sequence"/>
</dbReference>
<comment type="caution">
    <text evidence="5">The sequence shown here is derived from an EMBL/GenBank/DDBJ whole genome shotgun (WGS) entry which is preliminary data.</text>
</comment>
<proteinExistence type="predicted"/>
<keyword evidence="2" id="KW-0238">DNA-binding</keyword>
<dbReference type="PANTHER" id="PTHR46796">
    <property type="entry name" value="HTH-TYPE TRANSCRIPTIONAL ACTIVATOR RHAS-RELATED"/>
    <property type="match status" value="1"/>
</dbReference>
<dbReference type="SMART" id="SM00342">
    <property type="entry name" value="HTH_ARAC"/>
    <property type="match status" value="1"/>
</dbReference>
<dbReference type="Gene3D" id="1.10.10.60">
    <property type="entry name" value="Homeodomain-like"/>
    <property type="match status" value="2"/>
</dbReference>
<feature type="domain" description="HTH araC/xylS-type" evidence="4">
    <location>
        <begin position="149"/>
        <end position="247"/>
    </location>
</feature>
<dbReference type="InterPro" id="IPR018062">
    <property type="entry name" value="HTH_AraC-typ_CS"/>
</dbReference>
<evidence type="ECO:0000256" key="1">
    <source>
        <dbReference type="ARBA" id="ARBA00023015"/>
    </source>
</evidence>
<evidence type="ECO:0000259" key="4">
    <source>
        <dbReference type="PROSITE" id="PS01124"/>
    </source>
</evidence>
<protein>
    <submittedName>
        <fullName evidence="5">Transcriptional regulator</fullName>
    </submittedName>
</protein>
<evidence type="ECO:0000313" key="5">
    <source>
        <dbReference type="EMBL" id="EKJ94831.1"/>
    </source>
</evidence>
<keyword evidence="6" id="KW-1185">Reference proteome</keyword>
<keyword evidence="3" id="KW-0804">Transcription</keyword>
<accession>A0ABP2RQS0</accession>
<reference evidence="5 6" key="1">
    <citation type="journal article" date="2013" name="Genome Announc.">
        <title>Genome Sequence of Rhizobium lupini HPC(L) Isolated from Saline Desert Soil, Kutch (Gujarat).</title>
        <authorList>
            <person name="Agarwal L."/>
            <person name="Purohit H.J."/>
        </authorList>
    </citation>
    <scope>NUCLEOTIDE SEQUENCE [LARGE SCALE GENOMIC DNA]</scope>
    <source>
        <strain evidence="6">HPC(L)</strain>
    </source>
</reference>